<proteinExistence type="predicted"/>
<sequence length="76" mass="8835">MYEFSITGDRNQAFLQLSSLEKDRDASRFVWYATRELNSKHLKNFPTAALMLDKIVHIDDLVASVETKPQIITLHR</sequence>
<accession>A0A8X6X3Z6</accession>
<organism evidence="1 2">
    <name type="scientific">Trichonephila inaurata madagascariensis</name>
    <dbReference type="NCBI Taxonomy" id="2747483"/>
    <lineage>
        <taxon>Eukaryota</taxon>
        <taxon>Metazoa</taxon>
        <taxon>Ecdysozoa</taxon>
        <taxon>Arthropoda</taxon>
        <taxon>Chelicerata</taxon>
        <taxon>Arachnida</taxon>
        <taxon>Araneae</taxon>
        <taxon>Araneomorphae</taxon>
        <taxon>Entelegynae</taxon>
        <taxon>Araneoidea</taxon>
        <taxon>Nephilidae</taxon>
        <taxon>Trichonephila</taxon>
        <taxon>Trichonephila inaurata</taxon>
    </lineage>
</organism>
<evidence type="ECO:0000313" key="2">
    <source>
        <dbReference type="Proteomes" id="UP000886998"/>
    </source>
</evidence>
<dbReference type="EMBL" id="BMAV01005417">
    <property type="protein sequence ID" value="GFY46475.1"/>
    <property type="molecule type" value="Genomic_DNA"/>
</dbReference>
<protein>
    <submittedName>
        <fullName evidence="1">Uncharacterized protein</fullName>
    </submittedName>
</protein>
<reference evidence="1" key="1">
    <citation type="submission" date="2020-08" db="EMBL/GenBank/DDBJ databases">
        <title>Multicomponent nature underlies the extraordinary mechanical properties of spider dragline silk.</title>
        <authorList>
            <person name="Kono N."/>
            <person name="Nakamura H."/>
            <person name="Mori M."/>
            <person name="Yoshida Y."/>
            <person name="Ohtoshi R."/>
            <person name="Malay A.D."/>
            <person name="Moran D.A.P."/>
            <person name="Tomita M."/>
            <person name="Numata K."/>
            <person name="Arakawa K."/>
        </authorList>
    </citation>
    <scope>NUCLEOTIDE SEQUENCE</scope>
</reference>
<comment type="caution">
    <text evidence="1">The sequence shown here is derived from an EMBL/GenBank/DDBJ whole genome shotgun (WGS) entry which is preliminary data.</text>
</comment>
<keyword evidence="2" id="KW-1185">Reference proteome</keyword>
<gene>
    <name evidence="1" type="ORF">TNIN_252481</name>
</gene>
<evidence type="ECO:0000313" key="1">
    <source>
        <dbReference type="EMBL" id="GFY46475.1"/>
    </source>
</evidence>
<dbReference type="OrthoDB" id="8052806at2759"/>
<name>A0A8X6X3Z6_9ARAC</name>
<dbReference type="Proteomes" id="UP000886998">
    <property type="component" value="Unassembled WGS sequence"/>
</dbReference>
<dbReference type="AlphaFoldDB" id="A0A8X6X3Z6"/>